<dbReference type="SUPFAM" id="SSF52540">
    <property type="entry name" value="P-loop containing nucleoside triphosphate hydrolases"/>
    <property type="match status" value="1"/>
</dbReference>
<evidence type="ECO:0000313" key="12">
    <source>
        <dbReference type="RefSeq" id="XP_030763059.1"/>
    </source>
</evidence>
<dbReference type="InterPro" id="IPR001650">
    <property type="entry name" value="Helicase_C-like"/>
</dbReference>
<dbReference type="PROSITE" id="PS00039">
    <property type="entry name" value="DEAD_ATP_HELICASE"/>
    <property type="match status" value="1"/>
</dbReference>
<dbReference type="Pfam" id="PF00270">
    <property type="entry name" value="DEAD"/>
    <property type="match status" value="1"/>
</dbReference>
<dbReference type="GO" id="GO:0010468">
    <property type="term" value="P:regulation of gene expression"/>
    <property type="evidence" value="ECO:0007669"/>
    <property type="project" value="UniProtKB-ARBA"/>
</dbReference>
<dbReference type="RefSeq" id="XP_030763059.1">
    <property type="nucleotide sequence ID" value="XM_030907199.1"/>
</dbReference>
<dbReference type="GO" id="GO:0003724">
    <property type="term" value="F:RNA helicase activity"/>
    <property type="evidence" value="ECO:0007669"/>
    <property type="project" value="UniProtKB-EC"/>
</dbReference>
<dbReference type="InParanoid" id="A0A6J2YIT6"/>
<name>A0A6J2YIT6_SITOR</name>
<evidence type="ECO:0000259" key="10">
    <source>
        <dbReference type="PROSITE" id="PS51195"/>
    </source>
</evidence>
<feature type="region of interest" description="Disordered" evidence="7">
    <location>
        <begin position="606"/>
        <end position="638"/>
    </location>
</feature>
<dbReference type="Gene3D" id="3.40.50.300">
    <property type="entry name" value="P-loop containing nucleotide triphosphate hydrolases"/>
    <property type="match status" value="2"/>
</dbReference>
<dbReference type="InterPro" id="IPR027417">
    <property type="entry name" value="P-loop_NTPase"/>
</dbReference>
<keyword evidence="4 12" id="KW-0347">Helicase</keyword>
<gene>
    <name evidence="12" type="primary">LOC115887725</name>
</gene>
<evidence type="ECO:0000256" key="6">
    <source>
        <dbReference type="PROSITE-ProRule" id="PRU00552"/>
    </source>
</evidence>
<evidence type="ECO:0000256" key="1">
    <source>
        <dbReference type="ARBA" id="ARBA00012552"/>
    </source>
</evidence>
<dbReference type="InterPro" id="IPR014001">
    <property type="entry name" value="Helicase_ATP-bd"/>
</dbReference>
<dbReference type="InterPro" id="IPR011545">
    <property type="entry name" value="DEAD/DEAH_box_helicase_dom"/>
</dbReference>
<dbReference type="AlphaFoldDB" id="A0A6J2YIT6"/>
<dbReference type="SMART" id="SM00487">
    <property type="entry name" value="DEXDc"/>
    <property type="match status" value="1"/>
</dbReference>
<dbReference type="EC" id="3.6.4.13" evidence="1"/>
<dbReference type="GO" id="GO:0003676">
    <property type="term" value="F:nucleic acid binding"/>
    <property type="evidence" value="ECO:0007669"/>
    <property type="project" value="InterPro"/>
</dbReference>
<dbReference type="GeneID" id="115887725"/>
<feature type="domain" description="Helicase ATP-binding" evidence="8">
    <location>
        <begin position="56"/>
        <end position="226"/>
    </location>
</feature>
<feature type="short sequence motif" description="Q motif" evidence="6">
    <location>
        <begin position="25"/>
        <end position="53"/>
    </location>
</feature>
<evidence type="ECO:0000259" key="9">
    <source>
        <dbReference type="PROSITE" id="PS51194"/>
    </source>
</evidence>
<dbReference type="CDD" id="cd17943">
    <property type="entry name" value="DEADc_DDX20"/>
    <property type="match status" value="1"/>
</dbReference>
<feature type="domain" description="Helicase C-terminal" evidence="9">
    <location>
        <begin position="250"/>
        <end position="406"/>
    </location>
</feature>
<dbReference type="PROSITE" id="PS51194">
    <property type="entry name" value="HELICASE_CTER"/>
    <property type="match status" value="1"/>
</dbReference>
<dbReference type="OrthoDB" id="434041at2759"/>
<organism evidence="11 12">
    <name type="scientific">Sitophilus oryzae</name>
    <name type="common">Rice weevil</name>
    <name type="synonym">Curculio oryzae</name>
    <dbReference type="NCBI Taxonomy" id="7048"/>
    <lineage>
        <taxon>Eukaryota</taxon>
        <taxon>Metazoa</taxon>
        <taxon>Ecdysozoa</taxon>
        <taxon>Arthropoda</taxon>
        <taxon>Hexapoda</taxon>
        <taxon>Insecta</taxon>
        <taxon>Pterygota</taxon>
        <taxon>Neoptera</taxon>
        <taxon>Endopterygota</taxon>
        <taxon>Coleoptera</taxon>
        <taxon>Polyphaga</taxon>
        <taxon>Cucujiformia</taxon>
        <taxon>Curculionidae</taxon>
        <taxon>Dryophthorinae</taxon>
        <taxon>Sitophilus</taxon>
    </lineage>
</organism>
<evidence type="ECO:0000313" key="11">
    <source>
        <dbReference type="Proteomes" id="UP000504635"/>
    </source>
</evidence>
<evidence type="ECO:0000259" key="8">
    <source>
        <dbReference type="PROSITE" id="PS51192"/>
    </source>
</evidence>
<dbReference type="PROSITE" id="PS51192">
    <property type="entry name" value="HELICASE_ATP_BIND_1"/>
    <property type="match status" value="1"/>
</dbReference>
<evidence type="ECO:0000256" key="3">
    <source>
        <dbReference type="ARBA" id="ARBA00022801"/>
    </source>
</evidence>
<evidence type="ECO:0000256" key="4">
    <source>
        <dbReference type="ARBA" id="ARBA00022806"/>
    </source>
</evidence>
<dbReference type="CDD" id="cd18787">
    <property type="entry name" value="SF2_C_DEAD"/>
    <property type="match status" value="1"/>
</dbReference>
<evidence type="ECO:0000256" key="7">
    <source>
        <dbReference type="SAM" id="MobiDB-lite"/>
    </source>
</evidence>
<protein>
    <recommendedName>
        <fullName evidence="1">RNA helicase</fullName>
        <ecNumber evidence="1">3.6.4.13</ecNumber>
    </recommendedName>
</protein>
<keyword evidence="3" id="KW-0378">Hydrolase</keyword>
<dbReference type="InterPro" id="IPR014014">
    <property type="entry name" value="RNA_helicase_DEAD_Q_motif"/>
</dbReference>
<dbReference type="SMART" id="SM00490">
    <property type="entry name" value="HELICc"/>
    <property type="match status" value="1"/>
</dbReference>
<feature type="compositionally biased region" description="Polar residues" evidence="7">
    <location>
        <begin position="606"/>
        <end position="615"/>
    </location>
</feature>
<reference evidence="12" key="1">
    <citation type="submission" date="2025-08" db="UniProtKB">
        <authorList>
            <consortium name="RefSeq"/>
        </authorList>
    </citation>
    <scope>IDENTIFICATION</scope>
    <source>
        <tissue evidence="12">Gonads</tissue>
    </source>
</reference>
<sequence>MSETRLAHSLEQKPRSRDVILEENVSFESLFLSEVILKGLIDNGFQKPSPIQVKALPIGRCGFDLIVQAKSGTGKTLVFSIIALETVKLHINEPQVLILSPTREIAVQIQDVIKNIGKHFQGLEVKSFIGGLPVELDKINCKLCHIAVGTPGRIKQLIQDKFLNINSVKLFVLDEADKLLESSFENDVNEIYNALPDKKQILMCSATYSNELKHFLTGYMLSPTHVNVELETPLLLGLKHFVRILKFQPNIVQQTKAKNEELLGILRKNSFTQCLIFSNYQTRAESISNFLNRNGWNSTFISSAQRQTERLNSLSSLKDFKCRILVSTDLTARGIDAANVDLVLNYDIPIDAMTYLHRMGRAGRFGSQGNCVNMAFSGEETKILQNILGIIGGQNISIPILEDSLNIDSSNYEVLGGIIPNNIKEFTDKCKSEVIEMKKKTLRPKKKNHDRKTTALSLEITQDIDEVKKIKEKLVDTDVSDILHQLASGSFEMNDLTKEEPSIKKCNESVISKPALDIIQDNDEVKLIQEKLANKDVSEILQQLAAGTFEKNTSEKEGPSRDILNNISNQLFTSPISNDYVHSDSDRTKKSLDKFDTLSVLQQLANQTFPGINTSHNEERKRKRSTDSASSPTQESLRKEQEVFCKNKALFGIAKSLGNLDTDKDDAEYLAQYLTMLKAKEDEQTDRIFKEKPDEQQKLELEDIFLVAYKSQVDKSSPFWQDLIPTDEKWKLEEIQNDFEDDEDYDEEYDEDYDFEMEKQIDINYGSDLQTQQPSQDIDDYSFMKWIPVEQNPTECKSNDLAPKISTTESSVSTMSNLDTNTDTAHYHNEYGKYFEHVSNNLWQTGLQFENVAQFDQWFWYEWQSQVSTVRDFIRQKIYLEEMNKFQERNKRKK</sequence>
<keyword evidence="11" id="KW-1185">Reference proteome</keyword>
<evidence type="ECO:0000256" key="2">
    <source>
        <dbReference type="ARBA" id="ARBA00022741"/>
    </source>
</evidence>
<keyword evidence="2" id="KW-0547">Nucleotide-binding</keyword>
<dbReference type="PANTHER" id="PTHR47958">
    <property type="entry name" value="ATP-DEPENDENT RNA HELICASE DBP3"/>
    <property type="match status" value="1"/>
</dbReference>
<proteinExistence type="predicted"/>
<keyword evidence="5" id="KW-0067">ATP-binding</keyword>
<dbReference type="InterPro" id="IPR000629">
    <property type="entry name" value="RNA-helicase_DEAD-box_CS"/>
</dbReference>
<dbReference type="KEGG" id="soy:115887725"/>
<dbReference type="Pfam" id="PF00271">
    <property type="entry name" value="Helicase_C"/>
    <property type="match status" value="1"/>
</dbReference>
<dbReference type="GO" id="GO:0016787">
    <property type="term" value="F:hydrolase activity"/>
    <property type="evidence" value="ECO:0007669"/>
    <property type="project" value="UniProtKB-KW"/>
</dbReference>
<accession>A0A6J2YIT6</accession>
<dbReference type="GO" id="GO:0005524">
    <property type="term" value="F:ATP binding"/>
    <property type="evidence" value="ECO:0007669"/>
    <property type="project" value="UniProtKB-KW"/>
</dbReference>
<evidence type="ECO:0000256" key="5">
    <source>
        <dbReference type="ARBA" id="ARBA00022840"/>
    </source>
</evidence>
<dbReference type="PROSITE" id="PS51195">
    <property type="entry name" value="Q_MOTIF"/>
    <property type="match status" value="1"/>
</dbReference>
<feature type="domain" description="DEAD-box RNA helicase Q" evidence="10">
    <location>
        <begin position="25"/>
        <end position="53"/>
    </location>
</feature>
<dbReference type="Proteomes" id="UP000504635">
    <property type="component" value="Unplaced"/>
</dbReference>